<protein>
    <submittedName>
        <fullName evidence="1">Uncharacterized protein</fullName>
    </submittedName>
</protein>
<dbReference type="Proteomes" id="UP001205185">
    <property type="component" value="Unassembled WGS sequence"/>
</dbReference>
<dbReference type="EMBL" id="JAMTCO010000002">
    <property type="protein sequence ID" value="MCP2268157.1"/>
    <property type="molecule type" value="Genomic_DNA"/>
</dbReference>
<sequence length="68" mass="7464">MRSRWSAELVVSQVNASPVGWSGGNPRAEIAGSRSHDHEARSRAAFHSPRNVAMLRTALSKVVILLKR</sequence>
<comment type="caution">
    <text evidence="1">The sequence shown here is derived from an EMBL/GenBank/DDBJ whole genome shotgun (WGS) entry which is preliminary data.</text>
</comment>
<evidence type="ECO:0000313" key="1">
    <source>
        <dbReference type="EMBL" id="MCP2268157.1"/>
    </source>
</evidence>
<name>A0ABT1I6B1_9PSEU</name>
<gene>
    <name evidence="1" type="ORF">LV75_000643</name>
</gene>
<accession>A0ABT1I6B1</accession>
<organism evidence="1 2">
    <name type="scientific">Actinokineospora diospyrosa</name>
    <dbReference type="NCBI Taxonomy" id="103728"/>
    <lineage>
        <taxon>Bacteria</taxon>
        <taxon>Bacillati</taxon>
        <taxon>Actinomycetota</taxon>
        <taxon>Actinomycetes</taxon>
        <taxon>Pseudonocardiales</taxon>
        <taxon>Pseudonocardiaceae</taxon>
        <taxon>Actinokineospora</taxon>
    </lineage>
</organism>
<keyword evidence="2" id="KW-1185">Reference proteome</keyword>
<evidence type="ECO:0000313" key="2">
    <source>
        <dbReference type="Proteomes" id="UP001205185"/>
    </source>
</evidence>
<proteinExistence type="predicted"/>
<reference evidence="1 2" key="1">
    <citation type="submission" date="2022-06" db="EMBL/GenBank/DDBJ databases">
        <title>Genomic Encyclopedia of Archaeal and Bacterial Type Strains, Phase II (KMG-II): from individual species to whole genera.</title>
        <authorList>
            <person name="Goeker M."/>
        </authorList>
    </citation>
    <scope>NUCLEOTIDE SEQUENCE [LARGE SCALE GENOMIC DNA]</scope>
    <source>
        <strain evidence="1 2">DSM 44255</strain>
    </source>
</reference>